<dbReference type="InterPro" id="IPR022642">
    <property type="entry name" value="CheR_C"/>
</dbReference>
<keyword evidence="2" id="KW-0808">Transferase</keyword>
<protein>
    <submittedName>
        <fullName evidence="2">Chemotaxis protein methyltransferase</fullName>
        <ecNumber evidence="2">2.1.1.80</ecNumber>
    </submittedName>
</protein>
<dbReference type="Gene3D" id="3.40.50.150">
    <property type="entry name" value="Vaccinia Virus protein VP39"/>
    <property type="match status" value="1"/>
</dbReference>
<dbReference type="PANTHER" id="PTHR24422">
    <property type="entry name" value="CHEMOTAXIS PROTEIN METHYLTRANSFERASE"/>
    <property type="match status" value="1"/>
</dbReference>
<accession>A0A3P8MD86</accession>
<dbReference type="Pfam" id="PF01739">
    <property type="entry name" value="CheR"/>
    <property type="match status" value="1"/>
</dbReference>
<proteinExistence type="predicted"/>
<dbReference type="GO" id="GO:0008983">
    <property type="term" value="F:protein-glutamate O-methyltransferase activity"/>
    <property type="evidence" value="ECO:0007669"/>
    <property type="project" value="UniProtKB-EC"/>
</dbReference>
<dbReference type="PROSITE" id="PS50123">
    <property type="entry name" value="CHER"/>
    <property type="match status" value="1"/>
</dbReference>
<reference evidence="2 3" key="1">
    <citation type="submission" date="2018-12" db="EMBL/GenBank/DDBJ databases">
        <authorList>
            <consortium name="Pathogen Informatics"/>
        </authorList>
    </citation>
    <scope>NUCLEOTIDE SEQUENCE [LARGE SCALE GENOMIC DNA]</scope>
    <source>
        <strain evidence="2 3">NCTC10741</strain>
    </source>
</reference>
<keyword evidence="2" id="KW-0489">Methyltransferase</keyword>
<dbReference type="RefSeq" id="WP_126197113.1">
    <property type="nucleotide sequence ID" value="NZ_CP085954.1"/>
</dbReference>
<dbReference type="EMBL" id="LR131273">
    <property type="protein sequence ID" value="VDR40086.1"/>
    <property type="molecule type" value="Genomic_DNA"/>
</dbReference>
<dbReference type="EC" id="2.1.1.80" evidence="2"/>
<sequence>MTIVTGWFRLHRDLEYAAHTLATLDRPASVWCAACGTGEEAYSMAIVLERAGIPGTVHGTDINRQHIRAATQAAYTSRSINDTEDPDLHRWLIGHKNRWHPRTAIRDRVTFAVSALGTDDPAPGRYDVVLARNVWRHLTPDAQQRAAHTIADSLTPNGLLLLGGADLLDRNLHPITPAGIPDLFTDKRVPGDTILTPRPEKSDHPTA</sequence>
<dbReference type="PANTHER" id="PTHR24422:SF10">
    <property type="entry name" value="CHEMOTAXIS PROTEIN METHYLTRANSFERASE 2"/>
    <property type="match status" value="1"/>
</dbReference>
<name>A0A3P8MD86_TSUPA</name>
<dbReference type="InterPro" id="IPR029063">
    <property type="entry name" value="SAM-dependent_MTases_sf"/>
</dbReference>
<evidence type="ECO:0000313" key="3">
    <source>
        <dbReference type="Proteomes" id="UP000271626"/>
    </source>
</evidence>
<dbReference type="OrthoDB" id="9816309at2"/>
<organism evidence="2 3">
    <name type="scientific">Tsukamurella paurometabola</name>
    <name type="common">Corynebacterium paurometabolum</name>
    <dbReference type="NCBI Taxonomy" id="2061"/>
    <lineage>
        <taxon>Bacteria</taxon>
        <taxon>Bacillati</taxon>
        <taxon>Actinomycetota</taxon>
        <taxon>Actinomycetes</taxon>
        <taxon>Mycobacteriales</taxon>
        <taxon>Tsukamurellaceae</taxon>
        <taxon>Tsukamurella</taxon>
    </lineage>
</organism>
<evidence type="ECO:0000259" key="1">
    <source>
        <dbReference type="PROSITE" id="PS50123"/>
    </source>
</evidence>
<gene>
    <name evidence="2" type="primary">cheR</name>
    <name evidence="2" type="ORF">NCTC10741_03240</name>
</gene>
<dbReference type="InterPro" id="IPR050903">
    <property type="entry name" value="Bact_Chemotaxis_MeTrfase"/>
</dbReference>
<dbReference type="GO" id="GO:0032259">
    <property type="term" value="P:methylation"/>
    <property type="evidence" value="ECO:0007669"/>
    <property type="project" value="UniProtKB-KW"/>
</dbReference>
<evidence type="ECO:0000313" key="2">
    <source>
        <dbReference type="EMBL" id="VDR40086.1"/>
    </source>
</evidence>
<dbReference type="PRINTS" id="PR00996">
    <property type="entry name" value="CHERMTFRASE"/>
</dbReference>
<dbReference type="AlphaFoldDB" id="A0A3P8MD86"/>
<feature type="domain" description="CheR-type methyltransferase" evidence="1">
    <location>
        <begin position="1"/>
        <end position="168"/>
    </location>
</feature>
<dbReference type="SMART" id="SM00138">
    <property type="entry name" value="MeTrc"/>
    <property type="match status" value="1"/>
</dbReference>
<dbReference type="InterPro" id="IPR000780">
    <property type="entry name" value="CheR_MeTrfase"/>
</dbReference>
<dbReference type="SUPFAM" id="SSF53335">
    <property type="entry name" value="S-adenosyl-L-methionine-dependent methyltransferases"/>
    <property type="match status" value="1"/>
</dbReference>
<dbReference type="Proteomes" id="UP000271626">
    <property type="component" value="Chromosome"/>
</dbReference>